<dbReference type="InterPro" id="IPR051448">
    <property type="entry name" value="CdaR-like_regulators"/>
</dbReference>
<evidence type="ECO:0000313" key="3">
    <source>
        <dbReference type="Proteomes" id="UP001596915"/>
    </source>
</evidence>
<evidence type="ECO:0000259" key="1">
    <source>
        <dbReference type="Pfam" id="PF13556"/>
    </source>
</evidence>
<comment type="caution">
    <text evidence="2">The sequence shown here is derived from an EMBL/GenBank/DDBJ whole genome shotgun (WGS) entry which is preliminary data.</text>
</comment>
<dbReference type="PANTHER" id="PTHR33744">
    <property type="entry name" value="CARBOHYDRATE DIACID REGULATOR"/>
    <property type="match status" value="1"/>
</dbReference>
<protein>
    <submittedName>
        <fullName evidence="2">PucR family transcriptional regulator</fullName>
    </submittedName>
</protein>
<dbReference type="InterPro" id="IPR042070">
    <property type="entry name" value="PucR_C-HTH_sf"/>
</dbReference>
<sequence length="531" mass="56439">MTVSVLRQILDALGPAPLHLLTAQDGADVLVSGVLIHEPRAPLPPMRNAMLFAVGVRPTSLEAGELLGQAALAGYTCLVIKRYGESAGQLVATASETGISLLAADEDIAWHHLDALVSSVLAETGRTVLGAGAPAVGDLFALANAIAAMVGGATTIEDPRQRILAYSTLPDQPIDEDRRQGILGLQVPELPANGALYREVHGTTLVQRFTDPNGLPRLAVSVHAGSELLGSIWVVDAGTLDHDAVQALSQAAATAALHLLAARTAADVARRQRADVLRRLLADPAAVNIVAPQLSLNPDVSVAVAAFVVVPRDGDGIATAQAATRLADLVSVYVEAHYGRHGCALIEGTVYALLPTGPAGQSYHDFMANIARRAMLALRIPIHAALGSRVAGLHLAARSRQDADVVLKVLAERPAEPDMPSVATIDEVRASATLLELTEDLAGNPRMMQGLGPVIRVYDREHATAYARTLLTYLDANSDIAAASRRLNVHPNTCRYRITRAEEIFRFSLADQDERLLLWIQLRVSDRFATQ</sequence>
<evidence type="ECO:0000313" key="2">
    <source>
        <dbReference type="EMBL" id="MFD0622948.1"/>
    </source>
</evidence>
<dbReference type="PANTHER" id="PTHR33744:SF17">
    <property type="entry name" value="CONSERVED PROTEIN"/>
    <property type="match status" value="1"/>
</dbReference>
<reference evidence="3" key="1">
    <citation type="journal article" date="2019" name="Int. J. Syst. Evol. Microbiol.">
        <title>The Global Catalogue of Microorganisms (GCM) 10K type strain sequencing project: providing services to taxonomists for standard genome sequencing and annotation.</title>
        <authorList>
            <consortium name="The Broad Institute Genomics Platform"/>
            <consortium name="The Broad Institute Genome Sequencing Center for Infectious Disease"/>
            <person name="Wu L."/>
            <person name="Ma J."/>
        </authorList>
    </citation>
    <scope>NUCLEOTIDE SEQUENCE [LARGE SCALE GENOMIC DNA]</scope>
    <source>
        <strain evidence="3">JCM 12607</strain>
    </source>
</reference>
<proteinExistence type="predicted"/>
<dbReference type="Proteomes" id="UP001596915">
    <property type="component" value="Unassembled WGS sequence"/>
</dbReference>
<dbReference type="InterPro" id="IPR025736">
    <property type="entry name" value="PucR_C-HTH_dom"/>
</dbReference>
<organism evidence="2 3">
    <name type="scientific">Streptomyces sanglieri</name>
    <dbReference type="NCBI Taxonomy" id="193460"/>
    <lineage>
        <taxon>Bacteria</taxon>
        <taxon>Bacillati</taxon>
        <taxon>Actinomycetota</taxon>
        <taxon>Actinomycetes</taxon>
        <taxon>Kitasatosporales</taxon>
        <taxon>Streptomycetaceae</taxon>
        <taxon>Streptomyces</taxon>
    </lineage>
</organism>
<feature type="domain" description="PucR C-terminal helix-turn-helix" evidence="1">
    <location>
        <begin position="467"/>
        <end position="524"/>
    </location>
</feature>
<keyword evidence="3" id="KW-1185">Reference proteome</keyword>
<name>A0ABW2WPX7_9ACTN</name>
<dbReference type="Pfam" id="PF13556">
    <property type="entry name" value="HTH_30"/>
    <property type="match status" value="1"/>
</dbReference>
<dbReference type="Gene3D" id="1.10.10.2840">
    <property type="entry name" value="PucR C-terminal helix-turn-helix domain"/>
    <property type="match status" value="1"/>
</dbReference>
<gene>
    <name evidence="2" type="ORF">ACFQ2K_09080</name>
</gene>
<accession>A0ABW2WPX7</accession>
<dbReference type="EMBL" id="JBHTGL010000008">
    <property type="protein sequence ID" value="MFD0622948.1"/>
    <property type="molecule type" value="Genomic_DNA"/>
</dbReference>